<dbReference type="RefSeq" id="WP_123818465.1">
    <property type="nucleotide sequence ID" value="NZ_JBHVQW010000031.1"/>
</dbReference>
<dbReference type="AlphaFoldDB" id="A0A3N4RPU7"/>
<feature type="transmembrane region" description="Helical" evidence="1">
    <location>
        <begin position="39"/>
        <end position="60"/>
    </location>
</feature>
<keyword evidence="1" id="KW-0472">Membrane</keyword>
<gene>
    <name evidence="2" type="ORF">EDD38_3174</name>
</gene>
<sequence length="165" mass="17453">MVDDKQHAHEQSEGLTPAEALALAERAQAAARRPAPMPWWYGPGVGAALAVYCAAIGQSFQRQAQWLIPLCAAGLMAVLAAIVRVAMRSSGVAARLEKVKVPPNVLRALGLTILAAVLAWLVTWLATDDQGWAMAAAGVVAGLAVWGVITMANREVKEQSMSSER</sequence>
<dbReference type="Proteomes" id="UP000266906">
    <property type="component" value="Unassembled WGS sequence"/>
</dbReference>
<keyword evidence="1" id="KW-1133">Transmembrane helix</keyword>
<comment type="caution">
    <text evidence="2">The sequence shown here is derived from an EMBL/GenBank/DDBJ whole genome shotgun (WGS) entry which is preliminary data.</text>
</comment>
<protein>
    <submittedName>
        <fullName evidence="2">Uncharacterized protein</fullName>
    </submittedName>
</protein>
<evidence type="ECO:0000313" key="2">
    <source>
        <dbReference type="EMBL" id="RPE34836.1"/>
    </source>
</evidence>
<keyword evidence="1" id="KW-0812">Transmembrane</keyword>
<accession>A0A3N4RPU7</accession>
<dbReference type="EMBL" id="RKQG01000001">
    <property type="protein sequence ID" value="RPE34836.1"/>
    <property type="molecule type" value="Genomic_DNA"/>
</dbReference>
<reference evidence="2 3" key="1">
    <citation type="submission" date="2018-11" db="EMBL/GenBank/DDBJ databases">
        <title>Sequencing the genomes of 1000 actinobacteria strains.</title>
        <authorList>
            <person name="Klenk H.-P."/>
        </authorList>
    </citation>
    <scope>NUCLEOTIDE SEQUENCE [LARGE SCALE GENOMIC DNA]</scope>
    <source>
        <strain evidence="2 3">DSM 44781</strain>
    </source>
</reference>
<name>A0A3N4RPU7_9ACTN</name>
<evidence type="ECO:0000256" key="1">
    <source>
        <dbReference type="SAM" id="Phobius"/>
    </source>
</evidence>
<feature type="transmembrane region" description="Helical" evidence="1">
    <location>
        <begin position="108"/>
        <end position="126"/>
    </location>
</feature>
<keyword evidence="3" id="KW-1185">Reference proteome</keyword>
<proteinExistence type="predicted"/>
<feature type="transmembrane region" description="Helical" evidence="1">
    <location>
        <begin position="132"/>
        <end position="152"/>
    </location>
</feature>
<organism evidence="2 3">
    <name type="scientific">Kitasatospora cineracea</name>
    <dbReference type="NCBI Taxonomy" id="88074"/>
    <lineage>
        <taxon>Bacteria</taxon>
        <taxon>Bacillati</taxon>
        <taxon>Actinomycetota</taxon>
        <taxon>Actinomycetes</taxon>
        <taxon>Kitasatosporales</taxon>
        <taxon>Streptomycetaceae</taxon>
        <taxon>Kitasatospora</taxon>
    </lineage>
</organism>
<feature type="transmembrane region" description="Helical" evidence="1">
    <location>
        <begin position="66"/>
        <end position="87"/>
    </location>
</feature>
<evidence type="ECO:0000313" key="3">
    <source>
        <dbReference type="Proteomes" id="UP000266906"/>
    </source>
</evidence>